<proteinExistence type="predicted"/>
<feature type="domain" description="Ice-binding protein C-terminal" evidence="2">
    <location>
        <begin position="188"/>
        <end position="207"/>
    </location>
</feature>
<evidence type="ECO:0000313" key="3">
    <source>
        <dbReference type="EMBL" id="MFB2934350.1"/>
    </source>
</evidence>
<feature type="chain" id="PRO_5045808306" evidence="1">
    <location>
        <begin position="22"/>
        <end position="217"/>
    </location>
</feature>
<dbReference type="Proteomes" id="UP001576776">
    <property type="component" value="Unassembled WGS sequence"/>
</dbReference>
<organism evidence="3 4">
    <name type="scientific">Floridaenema fluviatile BLCC-F154</name>
    <dbReference type="NCBI Taxonomy" id="3153640"/>
    <lineage>
        <taxon>Bacteria</taxon>
        <taxon>Bacillati</taxon>
        <taxon>Cyanobacteriota</taxon>
        <taxon>Cyanophyceae</taxon>
        <taxon>Oscillatoriophycideae</taxon>
        <taxon>Aerosakkonematales</taxon>
        <taxon>Aerosakkonemataceae</taxon>
        <taxon>Floridanema</taxon>
        <taxon>Floridanema fluviatile</taxon>
    </lineage>
</organism>
<dbReference type="RefSeq" id="WP_413255875.1">
    <property type="nucleotide sequence ID" value="NZ_JBHFNS010000018.1"/>
</dbReference>
<sequence length="217" mass="23099">MKPSIKAAFAIPVSLFVTALAAVPSIAGTLTYATKVESYDNKGTSMDDYREDTSNALGAPQLDANNNSNQDFLSLGIKGEAIFSFGTLFSGQVTLWETTWGNHTQQSQYDEKVKVFVGNYLSGNDWLEIGTIANIANNAFKNPLGASLEINNNNTYKYVKLVDNSPGGSGRDGFDVNAIAVMGIDAASIPEPTSTLGLLALGTFGASSLLKRKQQKA</sequence>
<reference evidence="3 4" key="1">
    <citation type="submission" date="2024-09" db="EMBL/GenBank/DDBJ databases">
        <title>Floridaenema gen nov. (Aerosakkonemataceae, Aerosakkonematales ord. nov., Cyanobacteria) from benthic tropical and subtropical fresh waters, with the description of four new species.</title>
        <authorList>
            <person name="Moretto J.A."/>
            <person name="Berthold D.E."/>
            <person name="Lefler F.W."/>
            <person name="Huang I.-S."/>
            <person name="Laughinghouse H. IV."/>
        </authorList>
    </citation>
    <scope>NUCLEOTIDE SEQUENCE [LARGE SCALE GENOMIC DNA]</scope>
    <source>
        <strain evidence="3 4">BLCC-F154</strain>
    </source>
</reference>
<name>A0ABV4Y8W3_9CYAN</name>
<accession>A0ABV4Y8W3</accession>
<feature type="signal peptide" evidence="1">
    <location>
        <begin position="1"/>
        <end position="21"/>
    </location>
</feature>
<dbReference type="EMBL" id="JBHFNS010000018">
    <property type="protein sequence ID" value="MFB2934350.1"/>
    <property type="molecule type" value="Genomic_DNA"/>
</dbReference>
<dbReference type="NCBIfam" id="TIGR02595">
    <property type="entry name" value="PEP_CTERM"/>
    <property type="match status" value="1"/>
</dbReference>
<keyword evidence="1" id="KW-0732">Signal</keyword>
<protein>
    <submittedName>
        <fullName evidence="3">PEP-CTERM sorting domain-containing protein</fullName>
    </submittedName>
</protein>
<dbReference type="Pfam" id="PF07589">
    <property type="entry name" value="PEP-CTERM"/>
    <property type="match status" value="1"/>
</dbReference>
<keyword evidence="4" id="KW-1185">Reference proteome</keyword>
<dbReference type="InterPro" id="IPR013424">
    <property type="entry name" value="Ice-binding_C"/>
</dbReference>
<evidence type="ECO:0000313" key="4">
    <source>
        <dbReference type="Proteomes" id="UP001576776"/>
    </source>
</evidence>
<evidence type="ECO:0000256" key="1">
    <source>
        <dbReference type="SAM" id="SignalP"/>
    </source>
</evidence>
<gene>
    <name evidence="3" type="ORF">ACE1B6_03650</name>
</gene>
<evidence type="ECO:0000259" key="2">
    <source>
        <dbReference type="Pfam" id="PF07589"/>
    </source>
</evidence>
<comment type="caution">
    <text evidence="3">The sequence shown here is derived from an EMBL/GenBank/DDBJ whole genome shotgun (WGS) entry which is preliminary data.</text>
</comment>